<dbReference type="AlphaFoldDB" id="A0A285CJB5"/>
<reference evidence="2 3" key="1">
    <citation type="submission" date="2017-08" db="EMBL/GenBank/DDBJ databases">
        <authorList>
            <person name="de Groot N.N."/>
        </authorList>
    </citation>
    <scope>NUCLEOTIDE SEQUENCE [LARGE SCALE GENOMIC DNA]</scope>
    <source>
        <strain evidence="2 3">JC228</strain>
    </source>
</reference>
<evidence type="ECO:0000313" key="2">
    <source>
        <dbReference type="EMBL" id="SNX67096.1"/>
    </source>
</evidence>
<name>A0A285CJB5_9BACI</name>
<dbReference type="OrthoDB" id="2990056at2"/>
<dbReference type="Proteomes" id="UP000219546">
    <property type="component" value="Unassembled WGS sequence"/>
</dbReference>
<evidence type="ECO:0000313" key="3">
    <source>
        <dbReference type="Proteomes" id="UP000219546"/>
    </source>
</evidence>
<keyword evidence="1" id="KW-1133">Transmembrane helix</keyword>
<feature type="transmembrane region" description="Helical" evidence="1">
    <location>
        <begin position="55"/>
        <end position="73"/>
    </location>
</feature>
<dbReference type="EMBL" id="OAOP01000001">
    <property type="protein sequence ID" value="SNX67096.1"/>
    <property type="molecule type" value="Genomic_DNA"/>
</dbReference>
<accession>A0A285CJB5</accession>
<evidence type="ECO:0000256" key="1">
    <source>
        <dbReference type="SAM" id="Phobius"/>
    </source>
</evidence>
<keyword evidence="3" id="KW-1185">Reference proteome</keyword>
<protein>
    <recommendedName>
        <fullName evidence="4">DUF2270 domain-containing protein</fullName>
    </recommendedName>
</protein>
<keyword evidence="1" id="KW-0812">Transmembrane</keyword>
<evidence type="ECO:0008006" key="4">
    <source>
        <dbReference type="Google" id="ProtNLM"/>
    </source>
</evidence>
<dbReference type="RefSeq" id="WP_097156922.1">
    <property type="nucleotide sequence ID" value="NZ_JBEPMQ010000003.1"/>
</dbReference>
<sequence>MNENENRVNILIKAWETYQNLSKGFSENSWKIRTTGIGFWAATVAYGYKNNDNNIYVFSILIILMFFILEAGMRQLQYKYIDRSIEIEKTINDYLVGDDLILPNEGISTNVSTPTTTDFFLLFRLRRWRFWFPYLILICASVLLFFI</sequence>
<organism evidence="2 3">
    <name type="scientific">Bacillus oleivorans</name>
    <dbReference type="NCBI Taxonomy" id="1448271"/>
    <lineage>
        <taxon>Bacteria</taxon>
        <taxon>Bacillati</taxon>
        <taxon>Bacillota</taxon>
        <taxon>Bacilli</taxon>
        <taxon>Bacillales</taxon>
        <taxon>Bacillaceae</taxon>
        <taxon>Bacillus</taxon>
    </lineage>
</organism>
<keyword evidence="1" id="KW-0472">Membrane</keyword>
<feature type="transmembrane region" description="Helical" evidence="1">
    <location>
        <begin position="128"/>
        <end position="146"/>
    </location>
</feature>
<gene>
    <name evidence="2" type="ORF">SAMN05877753_101411</name>
</gene>
<proteinExistence type="predicted"/>